<feature type="domain" description="FlgO" evidence="3">
    <location>
        <begin position="106"/>
        <end position="234"/>
    </location>
</feature>
<feature type="signal peptide" evidence="2">
    <location>
        <begin position="1"/>
        <end position="20"/>
    </location>
</feature>
<name>A0A0U3AGA0_9ALTE</name>
<evidence type="ECO:0000256" key="2">
    <source>
        <dbReference type="SAM" id="SignalP"/>
    </source>
</evidence>
<feature type="chain" id="PRO_5006835929" description="FlgO domain-containing protein" evidence="2">
    <location>
        <begin position="21"/>
        <end position="255"/>
    </location>
</feature>
<proteinExistence type="predicted"/>
<evidence type="ECO:0000259" key="3">
    <source>
        <dbReference type="Pfam" id="PF17680"/>
    </source>
</evidence>
<sequence length="255" mass="28127">MNRILSLCAGSLLLSGCASWFGAQESAQQTEPMVSDDPHKVNIRQYQGPKGADRSERDPSAALYVRQNQPGVDAFGAISGGTNYANRGALYQSKPLVKHVGAYVQNMAQDLISNMEYLSDKTPVGITHFALLDSDLQQTNLLGYQLAESFIHELHKFRIPVVDYKSTEYIRVTEQGDFILSRDYLELKEKAPLEYVLTGTLAKHQGGYLVNARILGMESKAVVASAQSLIPFYVVEALLPSDQQLTDGVKLRQGE</sequence>
<dbReference type="STRING" id="1526571.AT746_05110"/>
<keyword evidence="5" id="KW-1185">Reference proteome</keyword>
<organism evidence="4 5">
    <name type="scientific">Lacimicrobium alkaliphilum</name>
    <dbReference type="NCBI Taxonomy" id="1526571"/>
    <lineage>
        <taxon>Bacteria</taxon>
        <taxon>Pseudomonadati</taxon>
        <taxon>Pseudomonadota</taxon>
        <taxon>Gammaproteobacteria</taxon>
        <taxon>Alteromonadales</taxon>
        <taxon>Alteromonadaceae</taxon>
        <taxon>Lacimicrobium</taxon>
    </lineage>
</organism>
<gene>
    <name evidence="4" type="ORF">AT746_05110</name>
</gene>
<dbReference type="EMBL" id="CP013650">
    <property type="protein sequence ID" value="ALS97713.1"/>
    <property type="molecule type" value="Genomic_DNA"/>
</dbReference>
<dbReference type="AlphaFoldDB" id="A0A0U3AGA0"/>
<dbReference type="OrthoDB" id="6116374at2"/>
<accession>A0A0U3AGA0</accession>
<dbReference type="PROSITE" id="PS51257">
    <property type="entry name" value="PROKAR_LIPOPROTEIN"/>
    <property type="match status" value="1"/>
</dbReference>
<dbReference type="KEGG" id="lal:AT746_05110"/>
<feature type="region of interest" description="Disordered" evidence="1">
    <location>
        <begin position="29"/>
        <end position="58"/>
    </location>
</feature>
<dbReference type="Pfam" id="PF17680">
    <property type="entry name" value="FlgO"/>
    <property type="match status" value="1"/>
</dbReference>
<reference evidence="4 5" key="1">
    <citation type="submission" date="2015-12" db="EMBL/GenBank/DDBJ databases">
        <title>Complete genome of Lacimicrobium alkaliphilum KCTC 32984.</title>
        <authorList>
            <person name="Kim S.-G."/>
            <person name="Lee Y.-J."/>
        </authorList>
    </citation>
    <scope>NUCLEOTIDE SEQUENCE [LARGE SCALE GENOMIC DNA]</scope>
    <source>
        <strain evidence="4 5">YelD216</strain>
    </source>
</reference>
<keyword evidence="2" id="KW-0732">Signal</keyword>
<dbReference type="RefSeq" id="WP_062477366.1">
    <property type="nucleotide sequence ID" value="NZ_CP013650.1"/>
</dbReference>
<dbReference type="Proteomes" id="UP000068447">
    <property type="component" value="Chromosome"/>
</dbReference>
<evidence type="ECO:0000256" key="1">
    <source>
        <dbReference type="SAM" id="MobiDB-lite"/>
    </source>
</evidence>
<evidence type="ECO:0000313" key="5">
    <source>
        <dbReference type="Proteomes" id="UP000068447"/>
    </source>
</evidence>
<dbReference type="InterPro" id="IPR041215">
    <property type="entry name" value="FlgO_dom"/>
</dbReference>
<evidence type="ECO:0000313" key="4">
    <source>
        <dbReference type="EMBL" id="ALS97713.1"/>
    </source>
</evidence>
<protein>
    <recommendedName>
        <fullName evidence="3">FlgO domain-containing protein</fullName>
    </recommendedName>
</protein>